<comment type="caution">
    <text evidence="1">The sequence shown here is derived from an EMBL/GenBank/DDBJ whole genome shotgun (WGS) entry which is preliminary data.</text>
</comment>
<sequence length="37" mass="4007">MSGRGGGRGPTGIRVQLCSRSMARNFTVFSSPRPLLR</sequence>
<dbReference type="GeneID" id="94431079"/>
<dbReference type="VEuPathDB" id="ToxoDB:CSUI_007724"/>
<dbReference type="EMBL" id="MIGC01004141">
    <property type="protein sequence ID" value="PHJ18448.1"/>
    <property type="molecule type" value="Genomic_DNA"/>
</dbReference>
<evidence type="ECO:0000313" key="2">
    <source>
        <dbReference type="Proteomes" id="UP000221165"/>
    </source>
</evidence>
<name>A0A2C6KPA8_9APIC</name>
<organism evidence="1 2">
    <name type="scientific">Cystoisospora suis</name>
    <dbReference type="NCBI Taxonomy" id="483139"/>
    <lineage>
        <taxon>Eukaryota</taxon>
        <taxon>Sar</taxon>
        <taxon>Alveolata</taxon>
        <taxon>Apicomplexa</taxon>
        <taxon>Conoidasida</taxon>
        <taxon>Coccidia</taxon>
        <taxon>Eucoccidiorida</taxon>
        <taxon>Eimeriorina</taxon>
        <taxon>Sarcocystidae</taxon>
        <taxon>Cystoisospora</taxon>
    </lineage>
</organism>
<keyword evidence="2" id="KW-1185">Reference proteome</keyword>
<proteinExistence type="predicted"/>
<reference evidence="1 2" key="1">
    <citation type="journal article" date="2017" name="Int. J. Parasitol.">
        <title>The genome of the protozoan parasite Cystoisospora suis and a reverse vaccinology approach to identify vaccine candidates.</title>
        <authorList>
            <person name="Palmieri N."/>
            <person name="Shrestha A."/>
            <person name="Ruttkowski B."/>
            <person name="Beck T."/>
            <person name="Vogl C."/>
            <person name="Tomley F."/>
            <person name="Blake D.P."/>
            <person name="Joachim A."/>
        </authorList>
    </citation>
    <scope>NUCLEOTIDE SEQUENCE [LARGE SCALE GENOMIC DNA]</scope>
    <source>
        <strain evidence="1 2">Wien I</strain>
    </source>
</reference>
<gene>
    <name evidence="1" type="ORF">CSUI_007724</name>
</gene>
<dbReference type="AlphaFoldDB" id="A0A2C6KPA8"/>
<accession>A0A2C6KPA8</accession>
<feature type="non-terminal residue" evidence="1">
    <location>
        <position position="37"/>
    </location>
</feature>
<evidence type="ECO:0000313" key="1">
    <source>
        <dbReference type="EMBL" id="PHJ18448.1"/>
    </source>
</evidence>
<protein>
    <submittedName>
        <fullName evidence="1">Uncharacterized protein</fullName>
    </submittedName>
</protein>
<dbReference type="RefSeq" id="XP_067920155.1">
    <property type="nucleotide sequence ID" value="XM_068067868.1"/>
</dbReference>
<dbReference type="Proteomes" id="UP000221165">
    <property type="component" value="Unassembled WGS sequence"/>
</dbReference>